<feature type="transmembrane region" description="Helical" evidence="6">
    <location>
        <begin position="558"/>
        <end position="579"/>
    </location>
</feature>
<feature type="transmembrane region" description="Helical" evidence="6">
    <location>
        <begin position="292"/>
        <end position="315"/>
    </location>
</feature>
<dbReference type="SUPFAM" id="SSF103473">
    <property type="entry name" value="MFS general substrate transporter"/>
    <property type="match status" value="2"/>
</dbReference>
<dbReference type="AlphaFoldDB" id="A0A9W8NMX1"/>
<protein>
    <recommendedName>
        <fullName evidence="7">Major facilitator superfamily (MFS) profile domain-containing protein</fullName>
    </recommendedName>
</protein>
<feature type="compositionally biased region" description="Polar residues" evidence="5">
    <location>
        <begin position="109"/>
        <end position="125"/>
    </location>
</feature>
<feature type="transmembrane region" description="Helical" evidence="6">
    <location>
        <begin position="321"/>
        <end position="341"/>
    </location>
</feature>
<keyword evidence="3 6" id="KW-1133">Transmembrane helix</keyword>
<evidence type="ECO:0000256" key="1">
    <source>
        <dbReference type="ARBA" id="ARBA00004141"/>
    </source>
</evidence>
<feature type="compositionally biased region" description="Low complexity" evidence="5">
    <location>
        <begin position="132"/>
        <end position="141"/>
    </location>
</feature>
<keyword evidence="4 6" id="KW-0472">Membrane</keyword>
<feature type="transmembrane region" description="Helical" evidence="6">
    <location>
        <begin position="427"/>
        <end position="448"/>
    </location>
</feature>
<comment type="subcellular location">
    <subcellularLocation>
        <location evidence="1">Membrane</location>
        <topology evidence="1">Multi-pass membrane protein</topology>
    </subcellularLocation>
</comment>
<feature type="compositionally biased region" description="Polar residues" evidence="5">
    <location>
        <begin position="142"/>
        <end position="151"/>
    </location>
</feature>
<name>A0A9W8NMX1_9PEZI</name>
<dbReference type="Pfam" id="PF07690">
    <property type="entry name" value="MFS_1"/>
    <property type="match status" value="1"/>
</dbReference>
<dbReference type="InterPro" id="IPR036259">
    <property type="entry name" value="MFS_trans_sf"/>
</dbReference>
<reference evidence="8" key="1">
    <citation type="submission" date="2022-07" db="EMBL/GenBank/DDBJ databases">
        <title>Genome Sequence of Xylaria arbuscula.</title>
        <authorList>
            <person name="Buettner E."/>
        </authorList>
    </citation>
    <scope>NUCLEOTIDE SEQUENCE</scope>
    <source>
        <strain evidence="8">VT107</strain>
    </source>
</reference>
<gene>
    <name evidence="8" type="ORF">NPX13_g1217</name>
</gene>
<evidence type="ECO:0000313" key="9">
    <source>
        <dbReference type="Proteomes" id="UP001148614"/>
    </source>
</evidence>
<dbReference type="InterPro" id="IPR011701">
    <property type="entry name" value="MFS"/>
</dbReference>
<feature type="compositionally biased region" description="Acidic residues" evidence="5">
    <location>
        <begin position="53"/>
        <end position="63"/>
    </location>
</feature>
<accession>A0A9W8NMX1</accession>
<feature type="compositionally biased region" description="Low complexity" evidence="5">
    <location>
        <begin position="64"/>
        <end position="104"/>
    </location>
</feature>
<dbReference type="PROSITE" id="PS50850">
    <property type="entry name" value="MFS"/>
    <property type="match status" value="1"/>
</dbReference>
<evidence type="ECO:0000259" key="7">
    <source>
        <dbReference type="PROSITE" id="PS50850"/>
    </source>
</evidence>
<feature type="domain" description="Major facilitator superfamily (MFS) profile" evidence="7">
    <location>
        <begin position="162"/>
        <end position="629"/>
    </location>
</feature>
<evidence type="ECO:0000256" key="5">
    <source>
        <dbReference type="SAM" id="MobiDB-lite"/>
    </source>
</evidence>
<keyword evidence="2 6" id="KW-0812">Transmembrane</keyword>
<sequence>MAATEMLYRNSVWSHETGDLELHSISNLDTPRNTSTRNETPPDPGFISRFSADSDDEEYDDGYGDCSSPYPTSSSFSSTSRRTERQPSAAMQLPAPLLLQQMPRAYERTPSSRVSSGQRVPTSSIGEERPVRQSPSSSVPQDNGTPQENSKTLVSSTSDTLLITTICIAQLCAQIGIGQTLPIMKGAGSRFHVANASVLSPAVAAYAVSLGTFVLIASRLGEIFGNKRVFVGGLAWSAVWSLVTGTSFYSTQSLFITSRAFQGVGAALTLPTGLSLLRAAVRPTGIRKTMIFAIHAAMSPTGLILGALCASLLVMVTWWPWVYFAYSMALAILATISHFTIRSSPQRHHRPCGVRAITLELDLPGILTGSLSLGLFGFAWGQALAVGWQEAYIGIILTMSVILAALFGMIETCYAPRPLVPYSAITWEVFWILVAIGCGWSCFGIWLFYGWQFVERLQYATPVLATTYFSPMVVVGCCTAAITPFILRPVGLQAMFCAALSSILIGSAIMATMRVHQPYWDQLFISVLFMAWGVYTSVPVATRMIVNSVNKKHGGKAASLVCMASYYSMGIGLGIAGTVERNAIRGKWTVHNRLRACKAVFGTSVGLATFGLVVCLALAWVSWLSVRFENGSRRAWNRYVYDYHRRSGVAGHLG</sequence>
<feature type="compositionally biased region" description="Polar residues" evidence="5">
    <location>
        <begin position="24"/>
        <end position="39"/>
    </location>
</feature>
<dbReference type="Gene3D" id="1.20.1720.10">
    <property type="entry name" value="Multidrug resistance protein D"/>
    <property type="match status" value="1"/>
</dbReference>
<proteinExistence type="predicted"/>
<feature type="transmembrane region" description="Helical" evidence="6">
    <location>
        <begin position="494"/>
        <end position="511"/>
    </location>
</feature>
<dbReference type="EMBL" id="JANPWZ010000105">
    <property type="protein sequence ID" value="KAJ3579347.1"/>
    <property type="molecule type" value="Genomic_DNA"/>
</dbReference>
<evidence type="ECO:0000256" key="6">
    <source>
        <dbReference type="SAM" id="Phobius"/>
    </source>
</evidence>
<feature type="transmembrane region" description="Helical" evidence="6">
    <location>
        <begin position="229"/>
        <end position="249"/>
    </location>
</feature>
<dbReference type="PANTHER" id="PTHR42718:SF1">
    <property type="entry name" value="LOW AFFINITY AMMONIUM TRANSPORTER"/>
    <property type="match status" value="1"/>
</dbReference>
<evidence type="ECO:0000313" key="8">
    <source>
        <dbReference type="EMBL" id="KAJ3579347.1"/>
    </source>
</evidence>
<feature type="transmembrane region" description="Helical" evidence="6">
    <location>
        <begin position="198"/>
        <end position="217"/>
    </location>
</feature>
<feature type="transmembrane region" description="Helical" evidence="6">
    <location>
        <begin position="160"/>
        <end position="178"/>
    </location>
</feature>
<dbReference type="VEuPathDB" id="FungiDB:F4678DRAFT_477793"/>
<keyword evidence="9" id="KW-1185">Reference proteome</keyword>
<evidence type="ECO:0000256" key="4">
    <source>
        <dbReference type="ARBA" id="ARBA00023136"/>
    </source>
</evidence>
<feature type="transmembrane region" description="Helical" evidence="6">
    <location>
        <begin position="599"/>
        <end position="624"/>
    </location>
</feature>
<feature type="transmembrane region" description="Helical" evidence="6">
    <location>
        <begin position="523"/>
        <end position="546"/>
    </location>
</feature>
<feature type="region of interest" description="Disordered" evidence="5">
    <location>
        <begin position="21"/>
        <end position="154"/>
    </location>
</feature>
<feature type="transmembrane region" description="Helical" evidence="6">
    <location>
        <begin position="261"/>
        <end position="280"/>
    </location>
</feature>
<dbReference type="GO" id="GO:0016020">
    <property type="term" value="C:membrane"/>
    <property type="evidence" value="ECO:0007669"/>
    <property type="project" value="UniProtKB-SubCell"/>
</dbReference>
<dbReference type="Proteomes" id="UP001148614">
    <property type="component" value="Unassembled WGS sequence"/>
</dbReference>
<comment type="caution">
    <text evidence="8">The sequence shown here is derived from an EMBL/GenBank/DDBJ whole genome shotgun (WGS) entry which is preliminary data.</text>
</comment>
<evidence type="ECO:0000256" key="2">
    <source>
        <dbReference type="ARBA" id="ARBA00022692"/>
    </source>
</evidence>
<organism evidence="8 9">
    <name type="scientific">Xylaria arbuscula</name>
    <dbReference type="NCBI Taxonomy" id="114810"/>
    <lineage>
        <taxon>Eukaryota</taxon>
        <taxon>Fungi</taxon>
        <taxon>Dikarya</taxon>
        <taxon>Ascomycota</taxon>
        <taxon>Pezizomycotina</taxon>
        <taxon>Sordariomycetes</taxon>
        <taxon>Xylariomycetidae</taxon>
        <taxon>Xylariales</taxon>
        <taxon>Xylariaceae</taxon>
        <taxon>Xylaria</taxon>
    </lineage>
</organism>
<dbReference type="PANTHER" id="PTHR42718">
    <property type="entry name" value="MAJOR FACILITATOR SUPERFAMILY MULTIDRUG TRANSPORTER MFSC"/>
    <property type="match status" value="1"/>
</dbReference>
<feature type="transmembrane region" description="Helical" evidence="6">
    <location>
        <begin position="468"/>
        <end position="487"/>
    </location>
</feature>
<evidence type="ECO:0000256" key="3">
    <source>
        <dbReference type="ARBA" id="ARBA00022989"/>
    </source>
</evidence>
<feature type="transmembrane region" description="Helical" evidence="6">
    <location>
        <begin position="392"/>
        <end position="415"/>
    </location>
</feature>
<dbReference type="InterPro" id="IPR020846">
    <property type="entry name" value="MFS_dom"/>
</dbReference>
<dbReference type="GO" id="GO:0022857">
    <property type="term" value="F:transmembrane transporter activity"/>
    <property type="evidence" value="ECO:0007669"/>
    <property type="project" value="InterPro"/>
</dbReference>